<evidence type="ECO:0000313" key="3">
    <source>
        <dbReference type="Proteomes" id="UP000796880"/>
    </source>
</evidence>
<organism evidence="2 3">
    <name type="scientific">Rhamnella rubrinervis</name>
    <dbReference type="NCBI Taxonomy" id="2594499"/>
    <lineage>
        <taxon>Eukaryota</taxon>
        <taxon>Viridiplantae</taxon>
        <taxon>Streptophyta</taxon>
        <taxon>Embryophyta</taxon>
        <taxon>Tracheophyta</taxon>
        <taxon>Spermatophyta</taxon>
        <taxon>Magnoliopsida</taxon>
        <taxon>eudicotyledons</taxon>
        <taxon>Gunneridae</taxon>
        <taxon>Pentapetalae</taxon>
        <taxon>rosids</taxon>
        <taxon>fabids</taxon>
        <taxon>Rosales</taxon>
        <taxon>Rhamnaceae</taxon>
        <taxon>rhamnoid group</taxon>
        <taxon>Rhamneae</taxon>
        <taxon>Rhamnella</taxon>
    </lineage>
</organism>
<dbReference type="AlphaFoldDB" id="A0A8K0DMV9"/>
<protein>
    <submittedName>
        <fullName evidence="2">Uncharacterized protein</fullName>
    </submittedName>
</protein>
<accession>A0A8K0DMV9</accession>
<evidence type="ECO:0000313" key="2">
    <source>
        <dbReference type="EMBL" id="KAF3433386.1"/>
    </source>
</evidence>
<dbReference type="Proteomes" id="UP000796880">
    <property type="component" value="Unassembled WGS sequence"/>
</dbReference>
<name>A0A8K0DMV9_9ROSA</name>
<feature type="region of interest" description="Disordered" evidence="1">
    <location>
        <begin position="1"/>
        <end position="54"/>
    </location>
</feature>
<sequence>MGRKVLDRGRARPGEAGPRPRKSSTKEASSRSRDTSTWGGRFSTQEDFDLGGMSSTQGGLDLRRLVLDLGRVRPGEAKCMVPSNLNMDGGERPTSVAASKENASQIQKIESSNSLRKVETLCVLYCSLPASESLIEKLATWLLMLSIDPPRMAPVGWNLADIGCMSPPGWQIHVVSINLIRGIFGHKLALMGIGAFPLLESLILECSSATPTWPTRFGLPHLAAIYTGQYDGVGRNAGHFKIRREACCHDLLTKWIGVYVVGAACYALPRLSAFVASRVSLRLGSSSMGNPPVDVLYKFSNKFHKAIGLAWSVEGLTVRGRLSGGIRSPRGRQVVSVRLYAPLSICIKLKDRKWVGMRFELVLPLLSTWLASADCPTDMTGHRRIGHPNRSLADISAFRQASGVRQPGSLSRCLLEKAFRIANVSRGGVATADGSGDMAGYWLMKRCHVSIPEAFSDVVVGTIDRAGWTAEHSASGNLPILGAFSVDELLCSQLVSSFKGRFFSFN</sequence>
<dbReference type="EMBL" id="VOIH02000011">
    <property type="protein sequence ID" value="KAF3433386.1"/>
    <property type="molecule type" value="Genomic_DNA"/>
</dbReference>
<feature type="compositionally biased region" description="Basic and acidic residues" evidence="1">
    <location>
        <begin position="1"/>
        <end position="13"/>
    </location>
</feature>
<keyword evidence="3" id="KW-1185">Reference proteome</keyword>
<evidence type="ECO:0000256" key="1">
    <source>
        <dbReference type="SAM" id="MobiDB-lite"/>
    </source>
</evidence>
<feature type="compositionally biased region" description="Basic and acidic residues" evidence="1">
    <location>
        <begin position="24"/>
        <end position="34"/>
    </location>
</feature>
<proteinExistence type="predicted"/>
<reference evidence="2" key="1">
    <citation type="submission" date="2020-03" db="EMBL/GenBank/DDBJ databases">
        <title>A high-quality chromosome-level genome assembly of a woody plant with both climbing and erect habits, Rhamnella rubrinervis.</title>
        <authorList>
            <person name="Lu Z."/>
            <person name="Yang Y."/>
            <person name="Zhu X."/>
            <person name="Sun Y."/>
        </authorList>
    </citation>
    <scope>NUCLEOTIDE SEQUENCE</scope>
    <source>
        <strain evidence="2">BYM</strain>
        <tissue evidence="2">Leaf</tissue>
    </source>
</reference>
<comment type="caution">
    <text evidence="2">The sequence shown here is derived from an EMBL/GenBank/DDBJ whole genome shotgun (WGS) entry which is preliminary data.</text>
</comment>
<feature type="compositionally biased region" description="Polar residues" evidence="1">
    <location>
        <begin position="35"/>
        <end position="45"/>
    </location>
</feature>
<gene>
    <name evidence="2" type="ORF">FNV43_RR24488</name>
</gene>